<evidence type="ECO:0000313" key="2">
    <source>
        <dbReference type="Proteomes" id="UP000199138"/>
    </source>
</evidence>
<dbReference type="Proteomes" id="UP000199138">
    <property type="component" value="Unassembled WGS sequence"/>
</dbReference>
<gene>
    <name evidence="1" type="ORF">SAMN05216480_10349</name>
</gene>
<dbReference type="STRING" id="1224947.SAMN05216480_10349"/>
<dbReference type="AlphaFoldDB" id="A0A1I7G151"/>
<accession>A0A1I7G151</accession>
<sequence length="42" mass="4855">MLSKKQPNENDIKKYKMLIFSYSKIAESLGSEIIVLAKLIIR</sequence>
<dbReference type="EMBL" id="FPBK01000003">
    <property type="protein sequence ID" value="SFU42165.1"/>
    <property type="molecule type" value="Genomic_DNA"/>
</dbReference>
<proteinExistence type="predicted"/>
<protein>
    <submittedName>
        <fullName evidence="1">Uncharacterized protein</fullName>
    </submittedName>
</protein>
<keyword evidence="2" id="KW-1185">Reference proteome</keyword>
<reference evidence="1 2" key="1">
    <citation type="submission" date="2016-10" db="EMBL/GenBank/DDBJ databases">
        <authorList>
            <person name="de Groot N.N."/>
        </authorList>
    </citation>
    <scope>NUCLEOTIDE SEQUENCE [LARGE SCALE GENOMIC DNA]</scope>
    <source>
        <strain evidence="1 2">CGMCC 1.12333</strain>
    </source>
</reference>
<name>A0A1I7G151_9FLAO</name>
<organism evidence="1 2">
    <name type="scientific">Pustulibacterium marinum</name>
    <dbReference type="NCBI Taxonomy" id="1224947"/>
    <lineage>
        <taxon>Bacteria</taxon>
        <taxon>Pseudomonadati</taxon>
        <taxon>Bacteroidota</taxon>
        <taxon>Flavobacteriia</taxon>
        <taxon>Flavobacteriales</taxon>
        <taxon>Flavobacteriaceae</taxon>
        <taxon>Pustulibacterium</taxon>
    </lineage>
</organism>
<evidence type="ECO:0000313" key="1">
    <source>
        <dbReference type="EMBL" id="SFU42165.1"/>
    </source>
</evidence>